<dbReference type="PATRIC" id="fig|1056511.3.peg.3536"/>
<gene>
    <name evidence="2" type="ORF">C942_02461</name>
</gene>
<evidence type="ECO:0000259" key="1">
    <source>
        <dbReference type="Pfam" id="PF08775"/>
    </source>
</evidence>
<proteinExistence type="predicted"/>
<feature type="domain" description="ParB protein family C-terminal" evidence="1">
    <location>
        <begin position="3"/>
        <end position="44"/>
    </location>
</feature>
<reference evidence="2 3" key="1">
    <citation type="submission" date="2012-12" db="EMBL/GenBank/DDBJ databases">
        <title>Genome Assembly of Photobacterium sp. AK15.</title>
        <authorList>
            <person name="Khatri I."/>
            <person name="Vaidya B."/>
            <person name="Srinivas T.N.R."/>
            <person name="Subramanian S."/>
            <person name="Pinnaka A."/>
        </authorList>
    </citation>
    <scope>NUCLEOTIDE SEQUENCE [LARGE SCALE GENOMIC DNA]</scope>
    <source>
        <strain evidence="2 3">AK15</strain>
    </source>
</reference>
<comment type="caution">
    <text evidence="2">The sequence shown here is derived from an EMBL/GenBank/DDBJ whole genome shotgun (WGS) entry which is preliminary data.</text>
</comment>
<evidence type="ECO:0000313" key="3">
    <source>
        <dbReference type="Proteomes" id="UP000011134"/>
    </source>
</evidence>
<dbReference type="InterPro" id="IPR014884">
    <property type="entry name" value="ParB_fam_C"/>
</dbReference>
<dbReference type="Pfam" id="PF08775">
    <property type="entry name" value="ParB"/>
    <property type="match status" value="1"/>
</dbReference>
<evidence type="ECO:0000313" key="2">
    <source>
        <dbReference type="EMBL" id="ELR64437.1"/>
    </source>
</evidence>
<organism evidence="2 3">
    <name type="scientific">Photobacterium marinum</name>
    <dbReference type="NCBI Taxonomy" id="1056511"/>
    <lineage>
        <taxon>Bacteria</taxon>
        <taxon>Pseudomonadati</taxon>
        <taxon>Pseudomonadota</taxon>
        <taxon>Gammaproteobacteria</taxon>
        <taxon>Vibrionales</taxon>
        <taxon>Vibrionaceae</taxon>
        <taxon>Photobacterium</taxon>
    </lineage>
</organism>
<name>L8JAF0_9GAMM</name>
<dbReference type="EMBL" id="AMZO01000026">
    <property type="protein sequence ID" value="ELR64437.1"/>
    <property type="molecule type" value="Genomic_DNA"/>
</dbReference>
<accession>L8JAF0</accession>
<dbReference type="AlphaFoldDB" id="L8JAF0"/>
<protein>
    <recommendedName>
        <fullName evidence="1">ParB protein family C-terminal domain-containing protein</fullName>
    </recommendedName>
</protein>
<sequence length="48" mass="5567">MDTPIADFETKGVYVRKRVKGRNFSYESGRLPRAMLNELDRVIGKHNT</sequence>
<dbReference type="Proteomes" id="UP000011134">
    <property type="component" value="Unassembled WGS sequence"/>
</dbReference>
<keyword evidence="3" id="KW-1185">Reference proteome</keyword>